<dbReference type="Gene3D" id="1.10.472.10">
    <property type="entry name" value="Cyclin-like"/>
    <property type="match status" value="2"/>
</dbReference>
<feature type="compositionally biased region" description="Basic and acidic residues" evidence="15">
    <location>
        <begin position="312"/>
        <end position="328"/>
    </location>
</feature>
<evidence type="ECO:0000256" key="14">
    <source>
        <dbReference type="PROSITE-ProRule" id="PRU00469"/>
    </source>
</evidence>
<evidence type="ECO:0000256" key="11">
    <source>
        <dbReference type="ARBA" id="ARBA00039848"/>
    </source>
</evidence>
<dbReference type="InterPro" id="IPR054078">
    <property type="entry name" value="BRF2-like_C"/>
</dbReference>
<dbReference type="PANTHER" id="PTHR11618:SF5">
    <property type="entry name" value="TRANSCRIPTION FACTOR IIIB 50 KDA SUBUNIT"/>
    <property type="match status" value="1"/>
</dbReference>
<evidence type="ECO:0000256" key="8">
    <source>
        <dbReference type="ARBA" id="ARBA00023159"/>
    </source>
</evidence>
<dbReference type="AlphaFoldDB" id="A0A9N7VEG8"/>
<sequence>MPPPGLRCPGCGSSNIIDDDLHCQTQLVCVDCGAVVSEGTLVNDVVGGADVSYSQTTAVARKPCPNLLYGIQRVRAICRSLRVNHEIETLSQTNFTQAYQHEHFINVSLQRKEVLGGCCVLVSCRLLNWPITMGTISCLLDADPMVVGAIYKEMVQTLNITAPTISITDVMEAHSQEYKISPLDAPEELSADPRQLNKRAVALVELAADTWIVTGRQPVPIMMSAIYLAWQSLKPTKQRLKLTLEKFCKIAKVNKHKVAMKRVAEMKEVLCKLGKELPWIREDVTPENVVRHVEDILQHRFALLRRAMRTHEETRLEEGRTSGKDSLNEKSAPSEIPEIQNSSSAERCEIRTDVSEQPGDGDDNPYTAPEPHGSPQEDQEPNWGKRALFAPPCVVHPKKRKAPHPESKEVTGDEEICDIEIDSYIRTPREVREFTLVQQMLSEKEDANVSH</sequence>
<organism evidence="17 18">
    <name type="scientific">Pleuronectes platessa</name>
    <name type="common">European plaice</name>
    <dbReference type="NCBI Taxonomy" id="8262"/>
    <lineage>
        <taxon>Eukaryota</taxon>
        <taxon>Metazoa</taxon>
        <taxon>Chordata</taxon>
        <taxon>Craniata</taxon>
        <taxon>Vertebrata</taxon>
        <taxon>Euteleostomi</taxon>
        <taxon>Actinopterygii</taxon>
        <taxon>Neopterygii</taxon>
        <taxon>Teleostei</taxon>
        <taxon>Neoteleostei</taxon>
        <taxon>Acanthomorphata</taxon>
        <taxon>Carangaria</taxon>
        <taxon>Pleuronectiformes</taxon>
        <taxon>Pleuronectoidei</taxon>
        <taxon>Pleuronectidae</taxon>
        <taxon>Pleuronectes</taxon>
    </lineage>
</organism>
<evidence type="ECO:0000259" key="16">
    <source>
        <dbReference type="PROSITE" id="PS51134"/>
    </source>
</evidence>
<proteinExistence type="inferred from homology"/>
<evidence type="ECO:0000313" key="18">
    <source>
        <dbReference type="Proteomes" id="UP001153269"/>
    </source>
</evidence>
<feature type="region of interest" description="Disordered" evidence="15">
    <location>
        <begin position="312"/>
        <end position="413"/>
    </location>
</feature>
<dbReference type="GO" id="GO:0005634">
    <property type="term" value="C:nucleus"/>
    <property type="evidence" value="ECO:0007669"/>
    <property type="project" value="UniProtKB-SubCell"/>
</dbReference>
<evidence type="ECO:0000256" key="7">
    <source>
        <dbReference type="ARBA" id="ARBA00023015"/>
    </source>
</evidence>
<evidence type="ECO:0000256" key="2">
    <source>
        <dbReference type="ARBA" id="ARBA00010857"/>
    </source>
</evidence>
<keyword evidence="5 14" id="KW-0863">Zinc-finger</keyword>
<dbReference type="EMBL" id="CADEAL010003958">
    <property type="protein sequence ID" value="CAB1447802.1"/>
    <property type="molecule type" value="Genomic_DNA"/>
</dbReference>
<dbReference type="Gene3D" id="2.20.25.10">
    <property type="match status" value="1"/>
</dbReference>
<keyword evidence="8" id="KW-0010">Activator</keyword>
<reference evidence="17" key="1">
    <citation type="submission" date="2020-03" db="EMBL/GenBank/DDBJ databases">
        <authorList>
            <person name="Weist P."/>
        </authorList>
    </citation>
    <scope>NUCLEOTIDE SEQUENCE</scope>
</reference>
<dbReference type="Proteomes" id="UP001153269">
    <property type="component" value="Unassembled WGS sequence"/>
</dbReference>
<feature type="domain" description="TFIIB-type" evidence="16">
    <location>
        <begin position="4"/>
        <end position="37"/>
    </location>
</feature>
<keyword evidence="7" id="KW-0805">Transcription regulation</keyword>
<dbReference type="GO" id="GO:0070897">
    <property type="term" value="P:transcription preinitiation complex assembly"/>
    <property type="evidence" value="ECO:0007669"/>
    <property type="project" value="InterPro"/>
</dbReference>
<evidence type="ECO:0000256" key="3">
    <source>
        <dbReference type="ARBA" id="ARBA00022723"/>
    </source>
</evidence>
<dbReference type="PANTHER" id="PTHR11618">
    <property type="entry name" value="TRANSCRIPTION INITIATION FACTOR IIB-RELATED"/>
    <property type="match status" value="1"/>
</dbReference>
<keyword evidence="10" id="KW-0539">Nucleus</keyword>
<dbReference type="InterPro" id="IPR000812">
    <property type="entry name" value="TFIIB"/>
</dbReference>
<dbReference type="InterPro" id="IPR036915">
    <property type="entry name" value="Cyclin-like_sf"/>
</dbReference>
<accession>A0A9N7VEG8</accession>
<dbReference type="Pfam" id="PF21886">
    <property type="entry name" value="BRF2-like_C_cyclin_rpt"/>
    <property type="match status" value="1"/>
</dbReference>
<comment type="subcellular location">
    <subcellularLocation>
        <location evidence="1">Nucleus</location>
    </subcellularLocation>
</comment>
<evidence type="ECO:0000256" key="13">
    <source>
        <dbReference type="ARBA" id="ARBA00045875"/>
    </source>
</evidence>
<keyword evidence="9" id="KW-0804">Transcription</keyword>
<dbReference type="GO" id="GO:0097550">
    <property type="term" value="C:transcription preinitiation complex"/>
    <property type="evidence" value="ECO:0007669"/>
    <property type="project" value="TreeGrafter"/>
</dbReference>
<dbReference type="InterPro" id="IPR013137">
    <property type="entry name" value="Znf_TFIIB"/>
</dbReference>
<keyword evidence="3" id="KW-0479">Metal-binding</keyword>
<dbReference type="PROSITE" id="PS51134">
    <property type="entry name" value="ZF_TFIIB"/>
    <property type="match status" value="1"/>
</dbReference>
<evidence type="ECO:0000256" key="12">
    <source>
        <dbReference type="ARBA" id="ARBA00042630"/>
    </source>
</evidence>
<evidence type="ECO:0000256" key="6">
    <source>
        <dbReference type="ARBA" id="ARBA00022833"/>
    </source>
</evidence>
<keyword evidence="6" id="KW-0862">Zinc</keyword>
<evidence type="ECO:0000256" key="1">
    <source>
        <dbReference type="ARBA" id="ARBA00004123"/>
    </source>
</evidence>
<comment type="caution">
    <text evidence="17">The sequence shown here is derived from an EMBL/GenBank/DDBJ whole genome shotgun (WGS) entry which is preliminary data.</text>
</comment>
<evidence type="ECO:0000256" key="10">
    <source>
        <dbReference type="ARBA" id="ARBA00023242"/>
    </source>
</evidence>
<dbReference type="SUPFAM" id="SSF57783">
    <property type="entry name" value="Zinc beta-ribbon"/>
    <property type="match status" value="1"/>
</dbReference>
<evidence type="ECO:0000256" key="15">
    <source>
        <dbReference type="SAM" id="MobiDB-lite"/>
    </source>
</evidence>
<dbReference type="GO" id="GO:0017025">
    <property type="term" value="F:TBP-class protein binding"/>
    <property type="evidence" value="ECO:0007669"/>
    <property type="project" value="TreeGrafter"/>
</dbReference>
<gene>
    <name evidence="17" type="ORF">PLEPLA_LOCUS35478</name>
</gene>
<protein>
    <recommendedName>
        <fullName evidence="11">Transcription factor IIIB 50 kDa subunit</fullName>
    </recommendedName>
    <alternativeName>
        <fullName evidence="12">B-related factor 2</fullName>
    </alternativeName>
</protein>
<keyword evidence="4" id="KW-0677">Repeat</keyword>
<dbReference type="GO" id="GO:0008270">
    <property type="term" value="F:zinc ion binding"/>
    <property type="evidence" value="ECO:0007669"/>
    <property type="project" value="UniProtKB-KW"/>
</dbReference>
<comment type="function">
    <text evidence="13">General activator of RNA polymerase III transcription. Factor exclusively required for RNA polymerase III transcription of genes with promoter elements upstream of the initiation sites. Contributes to the regulation of gene expression; functions as activator in the absence of oxidative stress. Down-regulates expression of target genes in response to oxidative stress. Overexpression protects cells against apoptosis in response to oxidative stress.</text>
</comment>
<dbReference type="SUPFAM" id="SSF47954">
    <property type="entry name" value="Cyclin-like"/>
    <property type="match status" value="2"/>
</dbReference>
<name>A0A9N7VEG8_PLEPL</name>
<comment type="similarity">
    <text evidence="2">Belongs to the TFIIB family.</text>
</comment>
<evidence type="ECO:0000313" key="17">
    <source>
        <dbReference type="EMBL" id="CAB1447802.1"/>
    </source>
</evidence>
<keyword evidence="18" id="KW-1185">Reference proteome</keyword>
<evidence type="ECO:0000256" key="4">
    <source>
        <dbReference type="ARBA" id="ARBA00022737"/>
    </source>
</evidence>
<evidence type="ECO:0000256" key="5">
    <source>
        <dbReference type="ARBA" id="ARBA00022771"/>
    </source>
</evidence>
<evidence type="ECO:0000256" key="9">
    <source>
        <dbReference type="ARBA" id="ARBA00023163"/>
    </source>
</evidence>